<dbReference type="Proteomes" id="UP001500575">
    <property type="component" value="Unassembled WGS sequence"/>
</dbReference>
<gene>
    <name evidence="1" type="ORF">GCM10009843_38470</name>
</gene>
<accession>A0ABP5KRC0</accession>
<reference evidence="2" key="1">
    <citation type="journal article" date="2019" name="Int. J. Syst. Evol. Microbiol.">
        <title>The Global Catalogue of Microorganisms (GCM) 10K type strain sequencing project: providing services to taxonomists for standard genome sequencing and annotation.</title>
        <authorList>
            <consortium name="The Broad Institute Genomics Platform"/>
            <consortium name="The Broad Institute Genome Sequencing Center for Infectious Disease"/>
            <person name="Wu L."/>
            <person name="Ma J."/>
        </authorList>
    </citation>
    <scope>NUCLEOTIDE SEQUENCE [LARGE SCALE GENOMIC DNA]</scope>
    <source>
        <strain evidence="2">JCM 16021</strain>
    </source>
</reference>
<proteinExistence type="predicted"/>
<name>A0ABP5KRC0_9ACTN</name>
<keyword evidence="2" id="KW-1185">Reference proteome</keyword>
<organism evidence="1 2">
    <name type="scientific">Nocardioides bigeumensis</name>
    <dbReference type="NCBI Taxonomy" id="433657"/>
    <lineage>
        <taxon>Bacteria</taxon>
        <taxon>Bacillati</taxon>
        <taxon>Actinomycetota</taxon>
        <taxon>Actinomycetes</taxon>
        <taxon>Propionibacteriales</taxon>
        <taxon>Nocardioidaceae</taxon>
        <taxon>Nocardioides</taxon>
    </lineage>
</organism>
<dbReference type="InterPro" id="IPR047990">
    <property type="entry name" value="DLW39-like"/>
</dbReference>
<dbReference type="EMBL" id="BAAAQQ010000013">
    <property type="protein sequence ID" value="GAA2133215.1"/>
    <property type="molecule type" value="Genomic_DNA"/>
</dbReference>
<comment type="caution">
    <text evidence="1">The sequence shown here is derived from an EMBL/GenBank/DDBJ whole genome shotgun (WGS) entry which is preliminary data.</text>
</comment>
<evidence type="ECO:0000313" key="1">
    <source>
        <dbReference type="EMBL" id="GAA2133215.1"/>
    </source>
</evidence>
<evidence type="ECO:0000313" key="2">
    <source>
        <dbReference type="Proteomes" id="UP001500575"/>
    </source>
</evidence>
<sequence length="41" mass="4347">MKKLLLVALAAAGVAFAKKKMDEGKAEQALWAEATDSVEGR</sequence>
<dbReference type="NCBIfam" id="NF038356">
    <property type="entry name" value="actino_DLW39"/>
    <property type="match status" value="1"/>
</dbReference>
<protein>
    <submittedName>
        <fullName evidence="1">Uncharacterized protein</fullName>
    </submittedName>
</protein>
<dbReference type="RefSeq" id="WP_344305449.1">
    <property type="nucleotide sequence ID" value="NZ_BAAAQQ010000013.1"/>
</dbReference>